<dbReference type="RefSeq" id="XP_013337180.1">
    <property type="nucleotide sequence ID" value="XM_013481726.1"/>
</dbReference>
<protein>
    <submittedName>
        <fullName evidence="8">Elongation factor G, putative</fullName>
    </submittedName>
</protein>
<dbReference type="InterPro" id="IPR027417">
    <property type="entry name" value="P-loop_NTPase"/>
</dbReference>
<dbReference type="InterPro" id="IPR035647">
    <property type="entry name" value="EFG_III/V"/>
</dbReference>
<dbReference type="InterPro" id="IPR004161">
    <property type="entry name" value="EFTu-like_2"/>
</dbReference>
<dbReference type="Pfam" id="PF03764">
    <property type="entry name" value="EFG_IV"/>
    <property type="match status" value="1"/>
</dbReference>
<dbReference type="CDD" id="cd16262">
    <property type="entry name" value="EFG_III"/>
    <property type="match status" value="1"/>
</dbReference>
<keyword evidence="4" id="KW-0648">Protein biosynthesis</keyword>
<dbReference type="GO" id="GO:0003746">
    <property type="term" value="F:translation elongation factor activity"/>
    <property type="evidence" value="ECO:0007669"/>
    <property type="project" value="UniProtKB-KW"/>
</dbReference>
<keyword evidence="6" id="KW-0342">GTP-binding</keyword>
<reference evidence="8" key="1">
    <citation type="submission" date="2013-10" db="EMBL/GenBank/DDBJ databases">
        <title>Genomic analysis of the causative agents of coccidiosis in chickens.</title>
        <authorList>
            <person name="Reid A.J."/>
            <person name="Blake D."/>
            <person name="Billington K."/>
            <person name="Browne H."/>
            <person name="Dunn M."/>
            <person name="Hung S."/>
            <person name="Kawahara F."/>
            <person name="Miranda-Saavedra D."/>
            <person name="Mourier T."/>
            <person name="Nagra H."/>
            <person name="Otto T.D."/>
            <person name="Rawlings N."/>
            <person name="Sanchez A."/>
            <person name="Sanders M."/>
            <person name="Subramaniam C."/>
            <person name="Tay Y."/>
            <person name="Dear P."/>
            <person name="Doerig C."/>
            <person name="Gruber A."/>
            <person name="Parkinson J."/>
            <person name="Shirley M."/>
            <person name="Wan K.L."/>
            <person name="Berriman M."/>
            <person name="Tomley F."/>
            <person name="Pain A."/>
        </authorList>
    </citation>
    <scope>NUCLEOTIDE SEQUENCE [LARGE SCALE GENOMIC DNA]</scope>
    <source>
        <strain evidence="8">Weybridge</strain>
    </source>
</reference>
<evidence type="ECO:0000256" key="4">
    <source>
        <dbReference type="ARBA" id="ARBA00022917"/>
    </source>
</evidence>
<dbReference type="InterPro" id="IPR014721">
    <property type="entry name" value="Ribsml_uS5_D2-typ_fold_subgr"/>
</dbReference>
<feature type="non-terminal residue" evidence="8">
    <location>
        <position position="575"/>
    </location>
</feature>
<dbReference type="Proteomes" id="UP000030763">
    <property type="component" value="Unassembled WGS sequence"/>
</dbReference>
<dbReference type="InterPro" id="IPR020568">
    <property type="entry name" value="Ribosomal_Su5_D2-typ_SF"/>
</dbReference>
<dbReference type="InterPro" id="IPR009022">
    <property type="entry name" value="EFG_III"/>
</dbReference>
<dbReference type="EMBL" id="HG721871">
    <property type="protein sequence ID" value="CDJ60530.1"/>
    <property type="molecule type" value="Genomic_DNA"/>
</dbReference>
<dbReference type="PROSITE" id="PS51722">
    <property type="entry name" value="G_TR_2"/>
    <property type="match status" value="1"/>
</dbReference>
<dbReference type="FunFam" id="3.30.70.870:FF:000001">
    <property type="entry name" value="Elongation factor G"/>
    <property type="match status" value="1"/>
</dbReference>
<dbReference type="GO" id="GO:0005525">
    <property type="term" value="F:GTP binding"/>
    <property type="evidence" value="ECO:0007669"/>
    <property type="project" value="UniProtKB-KW"/>
</dbReference>
<evidence type="ECO:0000256" key="2">
    <source>
        <dbReference type="ARBA" id="ARBA00022741"/>
    </source>
</evidence>
<evidence type="ECO:0000313" key="8">
    <source>
        <dbReference type="EMBL" id="CDJ60530.1"/>
    </source>
</evidence>
<dbReference type="CDD" id="cd01886">
    <property type="entry name" value="EF-G"/>
    <property type="match status" value="1"/>
</dbReference>
<dbReference type="NCBIfam" id="TIGR00231">
    <property type="entry name" value="small_GTP"/>
    <property type="match status" value="1"/>
</dbReference>
<dbReference type="PRINTS" id="PR00315">
    <property type="entry name" value="ELONGATNFCT"/>
</dbReference>
<dbReference type="FunFam" id="2.40.30.10:FF:000022">
    <property type="entry name" value="Elongation factor G, mitochondrial"/>
    <property type="match status" value="1"/>
</dbReference>
<accession>U6MFX9</accession>
<dbReference type="VEuPathDB" id="ToxoDB:EMWEY_00031580"/>
<dbReference type="PROSITE" id="PS00301">
    <property type="entry name" value="G_TR_1"/>
    <property type="match status" value="1"/>
</dbReference>
<evidence type="ECO:0000256" key="1">
    <source>
        <dbReference type="ARBA" id="ARBA00005870"/>
    </source>
</evidence>
<proteinExistence type="inferred from homology"/>
<evidence type="ECO:0000313" key="9">
    <source>
        <dbReference type="Proteomes" id="UP000030763"/>
    </source>
</evidence>
<dbReference type="PANTHER" id="PTHR43636">
    <property type="entry name" value="ELONGATION FACTOR G, MITOCHONDRIAL"/>
    <property type="match status" value="1"/>
</dbReference>
<reference evidence="8" key="2">
    <citation type="submission" date="2013-10" db="EMBL/GenBank/DDBJ databases">
        <authorList>
            <person name="Aslett M."/>
        </authorList>
    </citation>
    <scope>NUCLEOTIDE SEQUENCE [LARGE SCALE GENOMIC DNA]</scope>
    <source>
        <strain evidence="8">Weybridge</strain>
    </source>
</reference>
<dbReference type="GO" id="GO:0003924">
    <property type="term" value="F:GTPase activity"/>
    <property type="evidence" value="ECO:0007669"/>
    <property type="project" value="InterPro"/>
</dbReference>
<dbReference type="InterPro" id="IPR005517">
    <property type="entry name" value="Transl_elong_EFG/EF2_IV"/>
</dbReference>
<dbReference type="GeneID" id="25337144"/>
<dbReference type="InterPro" id="IPR000795">
    <property type="entry name" value="T_Tr_GTP-bd_dom"/>
</dbReference>
<name>U6MFX9_EIMMA</name>
<dbReference type="OMA" id="TEYIPSC"/>
<evidence type="ECO:0000256" key="3">
    <source>
        <dbReference type="ARBA" id="ARBA00022768"/>
    </source>
</evidence>
<dbReference type="Gene3D" id="3.40.50.300">
    <property type="entry name" value="P-loop containing nucleotide triphosphate hydrolases"/>
    <property type="match status" value="1"/>
</dbReference>
<dbReference type="OrthoDB" id="198619at2759"/>
<dbReference type="AlphaFoldDB" id="U6MFX9"/>
<sequence length="575" mass="63497">MGCFKPRFFSSSSGLPQGAPCEAGRSRIRNIGISAHIDSGKTTLTERILFYTGRIAEIHEVRGSDGVGAKMDSMELEREKGITIQSAASYCSWELPDEPSGAPSGEPLGVGLRGSYTVNLIDTPGHVDFTVEVERALRVLDGAVLVVCGVAGVQSQTLTVDRQMRRYGVPRLIFVNKLDRDGADPWRALVGIRKQLGINAFPLQVPIGTEGKHQGVVDLVTFEAVYFRGEKGQQVERTLDIPSPLLQEARQRRSELIEALAEKDEALAEVYIELGDNVQPADLHQAIRRQTLKHAFVPLLMGSAKGNKGVQPLLDAVCRYLPAPHDRLQVAKDLERGEEEVELSCDPKKPLVAMAFKIQELPVGQLTYLRLYQGSLRKGDSVVDLSSGKKQQVKRLLRMHADEAREVQQATAGDIVAAGGLFCHSGVTLTDGRTQLALNSMHVAEPVVSLAVRVQKKDHQSKFSKALNRFQREDPTFRVAQDKESQETIISGMGELHLDIYLQRMRREYGLEVAAGRPAVNYRESPTQRALFDFTHKKQTGGAGQFARISGYFEPLQQQTDLTDPNKPNVFVNEV</sequence>
<dbReference type="Gene3D" id="3.30.70.870">
    <property type="entry name" value="Elongation Factor G (Translational Gtpase), domain 3"/>
    <property type="match status" value="1"/>
</dbReference>
<keyword evidence="3 8" id="KW-0251">Elongation factor</keyword>
<keyword evidence="2" id="KW-0547">Nucleotide-binding</keyword>
<dbReference type="SUPFAM" id="SSF54211">
    <property type="entry name" value="Ribosomal protein S5 domain 2-like"/>
    <property type="match status" value="1"/>
</dbReference>
<dbReference type="Pfam" id="PF00009">
    <property type="entry name" value="GTP_EFTU"/>
    <property type="match status" value="1"/>
</dbReference>
<dbReference type="InterPro" id="IPR041095">
    <property type="entry name" value="EFG_II"/>
</dbReference>
<feature type="domain" description="Tr-type G" evidence="7">
    <location>
        <begin position="26"/>
        <end position="325"/>
    </location>
</feature>
<dbReference type="PANTHER" id="PTHR43636:SF2">
    <property type="entry name" value="ELONGATION FACTOR G, MITOCHONDRIAL"/>
    <property type="match status" value="1"/>
</dbReference>
<evidence type="ECO:0000259" key="7">
    <source>
        <dbReference type="PROSITE" id="PS51722"/>
    </source>
</evidence>
<dbReference type="SUPFAM" id="SSF50447">
    <property type="entry name" value="Translation proteins"/>
    <property type="match status" value="1"/>
</dbReference>
<dbReference type="SUPFAM" id="SSF52540">
    <property type="entry name" value="P-loop containing nucleoside triphosphate hydrolases"/>
    <property type="match status" value="1"/>
</dbReference>
<keyword evidence="9" id="KW-1185">Reference proteome</keyword>
<dbReference type="Pfam" id="PF14492">
    <property type="entry name" value="EFG_III"/>
    <property type="match status" value="1"/>
</dbReference>
<dbReference type="FunFam" id="3.40.50.300:FF:000514">
    <property type="entry name" value="Ribosome-releasing factor 2, mitochondrial"/>
    <property type="match status" value="1"/>
</dbReference>
<evidence type="ECO:0000256" key="6">
    <source>
        <dbReference type="ARBA" id="ARBA00023134"/>
    </source>
</evidence>
<evidence type="ECO:0000256" key="5">
    <source>
        <dbReference type="ARBA" id="ARBA00023128"/>
    </source>
</evidence>
<dbReference type="Gene3D" id="2.40.30.10">
    <property type="entry name" value="Translation factors"/>
    <property type="match status" value="1"/>
</dbReference>
<dbReference type="Gene3D" id="3.30.230.10">
    <property type="match status" value="1"/>
</dbReference>
<dbReference type="Pfam" id="PF03144">
    <property type="entry name" value="GTP_EFTU_D2"/>
    <property type="match status" value="1"/>
</dbReference>
<comment type="similarity">
    <text evidence="1">Belongs to the TRAFAC class translation factor GTPase superfamily. Classic translation factor GTPase family. EF-G/EF-2 subfamily.</text>
</comment>
<dbReference type="GO" id="GO:0005759">
    <property type="term" value="C:mitochondrial matrix"/>
    <property type="evidence" value="ECO:0007669"/>
    <property type="project" value="UniProtKB-ARBA"/>
</dbReference>
<dbReference type="SUPFAM" id="SSF54980">
    <property type="entry name" value="EF-G C-terminal domain-like"/>
    <property type="match status" value="1"/>
</dbReference>
<keyword evidence="5" id="KW-0496">Mitochondrion</keyword>
<organism evidence="8 9">
    <name type="scientific">Eimeria maxima</name>
    <name type="common">Coccidian parasite</name>
    <dbReference type="NCBI Taxonomy" id="5804"/>
    <lineage>
        <taxon>Eukaryota</taxon>
        <taxon>Sar</taxon>
        <taxon>Alveolata</taxon>
        <taxon>Apicomplexa</taxon>
        <taxon>Conoidasida</taxon>
        <taxon>Coccidia</taxon>
        <taxon>Eucoccidiorida</taxon>
        <taxon>Eimeriorina</taxon>
        <taxon>Eimeriidae</taxon>
        <taxon>Eimeria</taxon>
    </lineage>
</organism>
<dbReference type="InterPro" id="IPR031157">
    <property type="entry name" value="G_TR_CS"/>
</dbReference>
<gene>
    <name evidence="8" type="ORF">EMWEY_00031580</name>
</gene>
<dbReference type="InterPro" id="IPR009000">
    <property type="entry name" value="Transl_B-barrel_sf"/>
</dbReference>
<dbReference type="InterPro" id="IPR005225">
    <property type="entry name" value="Small_GTP-bd"/>
</dbReference>